<protein>
    <submittedName>
        <fullName evidence="5">Acyltransferase</fullName>
    </submittedName>
</protein>
<evidence type="ECO:0000256" key="4">
    <source>
        <dbReference type="ARBA" id="ARBA00023315"/>
    </source>
</evidence>
<evidence type="ECO:0000313" key="6">
    <source>
        <dbReference type="Proteomes" id="UP001589562"/>
    </source>
</evidence>
<proteinExistence type="inferred from homology"/>
<dbReference type="RefSeq" id="WP_278010763.1">
    <property type="nucleotide sequence ID" value="NZ_CP121112.1"/>
</dbReference>
<reference evidence="5 6" key="1">
    <citation type="submission" date="2024-09" db="EMBL/GenBank/DDBJ databases">
        <authorList>
            <person name="Sun Q."/>
            <person name="Mori K."/>
        </authorList>
    </citation>
    <scope>NUCLEOTIDE SEQUENCE [LARGE SCALE GENOMIC DNA]</scope>
    <source>
        <strain evidence="5 6">CECT 8365</strain>
    </source>
</reference>
<dbReference type="PANTHER" id="PTHR23416">
    <property type="entry name" value="SIALIC ACID SYNTHASE-RELATED"/>
    <property type="match status" value="1"/>
</dbReference>
<gene>
    <name evidence="5" type="ORF">ACFFVK_20350</name>
</gene>
<comment type="caution">
    <text evidence="5">The sequence shown here is derived from an EMBL/GenBank/DDBJ whole genome shotgun (WGS) entry which is preliminary data.</text>
</comment>
<dbReference type="PROSITE" id="PS00101">
    <property type="entry name" value="HEXAPEP_TRANSFERASES"/>
    <property type="match status" value="1"/>
</dbReference>
<dbReference type="Gene3D" id="2.160.10.10">
    <property type="entry name" value="Hexapeptide repeat proteins"/>
    <property type="match status" value="1"/>
</dbReference>
<dbReference type="PANTHER" id="PTHR23416:SF23">
    <property type="entry name" value="ACETYLTRANSFERASE C18B11.09C-RELATED"/>
    <property type="match status" value="1"/>
</dbReference>
<evidence type="ECO:0000256" key="1">
    <source>
        <dbReference type="ARBA" id="ARBA00007274"/>
    </source>
</evidence>
<accession>A0ABV5HGG9</accession>
<dbReference type="Pfam" id="PF00132">
    <property type="entry name" value="Hexapep"/>
    <property type="match status" value="1"/>
</dbReference>
<keyword evidence="4 5" id="KW-0012">Acyltransferase</keyword>
<dbReference type="Proteomes" id="UP001589562">
    <property type="component" value="Unassembled WGS sequence"/>
</dbReference>
<organism evidence="5 6">
    <name type="scientific">Flavobacterium gyeonganense</name>
    <dbReference type="NCBI Taxonomy" id="1310418"/>
    <lineage>
        <taxon>Bacteria</taxon>
        <taxon>Pseudomonadati</taxon>
        <taxon>Bacteroidota</taxon>
        <taxon>Flavobacteriia</taxon>
        <taxon>Flavobacteriales</taxon>
        <taxon>Flavobacteriaceae</taxon>
        <taxon>Flavobacterium</taxon>
    </lineage>
</organism>
<keyword evidence="3" id="KW-0677">Repeat</keyword>
<dbReference type="EMBL" id="JBHMFE010000046">
    <property type="protein sequence ID" value="MFB9110938.1"/>
    <property type="molecule type" value="Genomic_DNA"/>
</dbReference>
<dbReference type="InterPro" id="IPR051159">
    <property type="entry name" value="Hexapeptide_acetyltransf"/>
</dbReference>
<keyword evidence="6" id="KW-1185">Reference proteome</keyword>
<evidence type="ECO:0000256" key="2">
    <source>
        <dbReference type="ARBA" id="ARBA00022679"/>
    </source>
</evidence>
<dbReference type="InterPro" id="IPR018357">
    <property type="entry name" value="Hexapep_transf_CS"/>
</dbReference>
<dbReference type="InterPro" id="IPR011004">
    <property type="entry name" value="Trimer_LpxA-like_sf"/>
</dbReference>
<evidence type="ECO:0000313" key="5">
    <source>
        <dbReference type="EMBL" id="MFB9110938.1"/>
    </source>
</evidence>
<dbReference type="InterPro" id="IPR001451">
    <property type="entry name" value="Hexapep"/>
</dbReference>
<comment type="similarity">
    <text evidence="1">Belongs to the transferase hexapeptide repeat family.</text>
</comment>
<evidence type="ECO:0000256" key="3">
    <source>
        <dbReference type="ARBA" id="ARBA00022737"/>
    </source>
</evidence>
<sequence length="190" mass="21298">MDIISILKRSDFLAYIYRFFKRLFIRYIYGLKNVDKTFNIGGKCRISKDFIAHEYSYVGNNCLIYPGVSIGRYTMLAQNVQIIGADHNFNIPGVPSTFSGRPNLERTLIGRDVWIGANSIIMTGVQIGDGSIIAAGSIVTKNVDSFVIVGGIPAKFFRKRFDSIDDEKIHLDMLNGKVLKNVRNKPVKIG</sequence>
<name>A0ABV5HGG9_9FLAO</name>
<dbReference type="SUPFAM" id="SSF51161">
    <property type="entry name" value="Trimeric LpxA-like enzymes"/>
    <property type="match status" value="1"/>
</dbReference>
<keyword evidence="2" id="KW-0808">Transferase</keyword>
<dbReference type="GO" id="GO:0016746">
    <property type="term" value="F:acyltransferase activity"/>
    <property type="evidence" value="ECO:0007669"/>
    <property type="project" value="UniProtKB-KW"/>
</dbReference>